<gene>
    <name evidence="11" type="ORF">WMO26_02755</name>
</gene>
<evidence type="ECO:0000256" key="6">
    <source>
        <dbReference type="ARBA" id="ARBA00023139"/>
    </source>
</evidence>
<dbReference type="RefSeq" id="WP_349218004.1">
    <property type="nucleotide sequence ID" value="NZ_JBBMFD010000002.1"/>
</dbReference>
<keyword evidence="6" id="KW-0564">Palmitate</keyword>
<organism evidence="11 12">
    <name type="scientific">Solibaculum intestinale</name>
    <dbReference type="NCBI Taxonomy" id="3133165"/>
    <lineage>
        <taxon>Bacteria</taxon>
        <taxon>Bacillati</taxon>
        <taxon>Bacillota</taxon>
        <taxon>Clostridia</taxon>
        <taxon>Eubacteriales</taxon>
        <taxon>Oscillospiraceae</taxon>
        <taxon>Solibaculum</taxon>
    </lineage>
</organism>
<evidence type="ECO:0000256" key="8">
    <source>
        <dbReference type="SAM" id="SignalP"/>
    </source>
</evidence>
<evidence type="ECO:0000256" key="1">
    <source>
        <dbReference type="ARBA" id="ARBA00004635"/>
    </source>
</evidence>
<keyword evidence="3" id="KW-0309">Germination</keyword>
<dbReference type="InterPro" id="IPR038501">
    <property type="entry name" value="Spore_GerAC_C_sf"/>
</dbReference>
<keyword evidence="4 8" id="KW-0732">Signal</keyword>
<dbReference type="InterPro" id="IPR046953">
    <property type="entry name" value="Spore_GerAC-like_C"/>
</dbReference>
<evidence type="ECO:0000256" key="7">
    <source>
        <dbReference type="ARBA" id="ARBA00023288"/>
    </source>
</evidence>
<reference evidence="11 12" key="1">
    <citation type="submission" date="2024-03" db="EMBL/GenBank/DDBJ databases">
        <title>Human intestinal bacterial collection.</title>
        <authorList>
            <person name="Pauvert C."/>
            <person name="Hitch T.C.A."/>
            <person name="Clavel T."/>
        </authorList>
    </citation>
    <scope>NUCLEOTIDE SEQUENCE [LARGE SCALE GENOMIC DNA]</scope>
    <source>
        <strain evidence="11 12">CLA-JM-H44</strain>
    </source>
</reference>
<evidence type="ECO:0000256" key="4">
    <source>
        <dbReference type="ARBA" id="ARBA00022729"/>
    </source>
</evidence>
<evidence type="ECO:0000256" key="3">
    <source>
        <dbReference type="ARBA" id="ARBA00022544"/>
    </source>
</evidence>
<keyword evidence="12" id="KW-1185">Reference proteome</keyword>
<dbReference type="InterPro" id="IPR008844">
    <property type="entry name" value="Spore_GerAC-like"/>
</dbReference>
<dbReference type="EMBL" id="JBBMFD010000002">
    <property type="protein sequence ID" value="MEQ2439742.1"/>
    <property type="molecule type" value="Genomic_DNA"/>
</dbReference>
<evidence type="ECO:0000313" key="11">
    <source>
        <dbReference type="EMBL" id="MEQ2439742.1"/>
    </source>
</evidence>
<dbReference type="NCBIfam" id="TIGR02887">
    <property type="entry name" value="spore_ger_x_C"/>
    <property type="match status" value="1"/>
</dbReference>
<evidence type="ECO:0000256" key="2">
    <source>
        <dbReference type="ARBA" id="ARBA00007886"/>
    </source>
</evidence>
<feature type="domain" description="Spore germination protein N-terminal" evidence="10">
    <location>
        <begin position="32"/>
        <end position="205"/>
    </location>
</feature>
<feature type="chain" id="PRO_5045963974" evidence="8">
    <location>
        <begin position="24"/>
        <end position="401"/>
    </location>
</feature>
<evidence type="ECO:0000259" key="9">
    <source>
        <dbReference type="Pfam" id="PF05504"/>
    </source>
</evidence>
<evidence type="ECO:0000259" key="10">
    <source>
        <dbReference type="Pfam" id="PF25198"/>
    </source>
</evidence>
<keyword evidence="5" id="KW-0472">Membrane</keyword>
<dbReference type="PANTHER" id="PTHR35789:SF1">
    <property type="entry name" value="SPORE GERMINATION PROTEIN B3"/>
    <property type="match status" value="1"/>
</dbReference>
<feature type="signal peptide" evidence="8">
    <location>
        <begin position="1"/>
        <end position="23"/>
    </location>
</feature>
<dbReference type="InterPro" id="IPR057336">
    <property type="entry name" value="GerAC_N"/>
</dbReference>
<dbReference type="Proteomes" id="UP001489509">
    <property type="component" value="Unassembled WGS sequence"/>
</dbReference>
<dbReference type="Gene3D" id="3.30.300.210">
    <property type="entry name" value="Nutrient germinant receptor protein C, domain 3"/>
    <property type="match status" value="1"/>
</dbReference>
<dbReference type="PANTHER" id="PTHR35789">
    <property type="entry name" value="SPORE GERMINATION PROTEIN B3"/>
    <property type="match status" value="1"/>
</dbReference>
<feature type="domain" description="Spore germination GerAC-like C-terminal" evidence="9">
    <location>
        <begin position="221"/>
        <end position="389"/>
    </location>
</feature>
<keyword evidence="7" id="KW-0449">Lipoprotein</keyword>
<proteinExistence type="inferred from homology"/>
<comment type="subcellular location">
    <subcellularLocation>
        <location evidence="1">Membrane</location>
        <topology evidence="1">Lipid-anchor</topology>
    </subcellularLocation>
</comment>
<comment type="similarity">
    <text evidence="2">Belongs to the GerABKC lipoprotein family.</text>
</comment>
<dbReference type="Pfam" id="PF25198">
    <property type="entry name" value="Spore_GerAC_N"/>
    <property type="match status" value="1"/>
</dbReference>
<accession>A0ABV1DZG5</accession>
<sequence>MKRNTKALIGSLFLFALVFSVNAGSKTNLPQREELTRKTLVQAIGVDKLSDDAMRVTFAPAMSRDQESLQGSTEEINNVVISDGKTFFEALKKAQTFMSNTVYLGQVDLIVVGEEAAREDLGKYIDFVTRDQDMRMSLHIVVAKGATAEEVLRCNSDDGATSFETIQSLLLDAGEMSYSSEIQLRQVVQATEEETLDPILPAVTIAKKEDGTGGAATISIEGYGVFQDTKLLRYLEKDAAKAYNLLTGRFDNSVAVLSVEGIGTLSAQLLNASVDLSVQEKDGKPAFTFRVGLAANITERVGMDGSAKAQELRFTEDTMQQLEENLSGQLKEEMEWVVAQAQADGVDYLGLSDHLYRSDPDWWDRVKDEWETLYPTLTVNVELESQILSFYTVNQGLSMEE</sequence>
<name>A0ABV1DZG5_9FIRM</name>
<evidence type="ECO:0000256" key="5">
    <source>
        <dbReference type="ARBA" id="ARBA00023136"/>
    </source>
</evidence>
<comment type="caution">
    <text evidence="11">The sequence shown here is derived from an EMBL/GenBank/DDBJ whole genome shotgun (WGS) entry which is preliminary data.</text>
</comment>
<evidence type="ECO:0000313" key="12">
    <source>
        <dbReference type="Proteomes" id="UP001489509"/>
    </source>
</evidence>
<dbReference type="Pfam" id="PF05504">
    <property type="entry name" value="Spore_GerAC"/>
    <property type="match status" value="1"/>
</dbReference>
<protein>
    <submittedName>
        <fullName evidence="11">Ger(X)C family spore germination protein</fullName>
    </submittedName>
</protein>